<gene>
    <name evidence="3" type="ORF">ACFFGG_07865</name>
</gene>
<dbReference type="Gene3D" id="3.40.50.720">
    <property type="entry name" value="NAD(P)-binding Rossmann-like Domain"/>
    <property type="match status" value="1"/>
</dbReference>
<comment type="similarity">
    <text evidence="1">Belongs to the short-chain dehydrogenases/reductases (SDR) family.</text>
</comment>
<dbReference type="InterPro" id="IPR002347">
    <property type="entry name" value="SDR_fam"/>
</dbReference>
<reference evidence="3 4" key="1">
    <citation type="submission" date="2024-09" db="EMBL/GenBank/DDBJ databases">
        <authorList>
            <person name="Sun Q."/>
            <person name="Mori K."/>
        </authorList>
    </citation>
    <scope>NUCLEOTIDE SEQUENCE [LARGE SCALE GENOMIC DNA]</scope>
    <source>
        <strain evidence="3 4">NCAIM B.02336</strain>
    </source>
</reference>
<keyword evidence="4" id="KW-1185">Reference proteome</keyword>
<dbReference type="SUPFAM" id="SSF51735">
    <property type="entry name" value="NAD(P)-binding Rossmann-fold domains"/>
    <property type="match status" value="1"/>
</dbReference>
<organism evidence="3 4">
    <name type="scientific">Ottowia pentelensis</name>
    <dbReference type="NCBI Taxonomy" id="511108"/>
    <lineage>
        <taxon>Bacteria</taxon>
        <taxon>Pseudomonadati</taxon>
        <taxon>Pseudomonadota</taxon>
        <taxon>Betaproteobacteria</taxon>
        <taxon>Burkholderiales</taxon>
        <taxon>Comamonadaceae</taxon>
        <taxon>Ottowia</taxon>
    </lineage>
</organism>
<evidence type="ECO:0000313" key="3">
    <source>
        <dbReference type="EMBL" id="MFC0592468.1"/>
    </source>
</evidence>
<sequence>MSAPVVMITGAAGQLGAAVVQRFHDQGAQLVLLDRDAEQLKKHFGGLARTELLEADLLAREALGQRVHAVLGPAGRVDVLCHLAGGFHMGEPVHATPASAWDFMMNLNAASFINVAAAVVPRMQAQRAGRIVAVGAGAGLKGGAQMGAYSASKSALMRLVEAMSAELRDTGINVNCVLPSTLDTPANRAAMPDADPARWVAPAALAEVIAFLASDAARAIHGALVPVYGRV</sequence>
<dbReference type="PANTHER" id="PTHR43669">
    <property type="entry name" value="5-KETO-D-GLUCONATE 5-REDUCTASE"/>
    <property type="match status" value="1"/>
</dbReference>
<evidence type="ECO:0000313" key="4">
    <source>
        <dbReference type="Proteomes" id="UP001589834"/>
    </source>
</evidence>
<dbReference type="PRINTS" id="PR00081">
    <property type="entry name" value="GDHRDH"/>
</dbReference>
<dbReference type="InterPro" id="IPR020904">
    <property type="entry name" value="Sc_DH/Rdtase_CS"/>
</dbReference>
<keyword evidence="2" id="KW-0560">Oxidoreductase</keyword>
<dbReference type="PANTHER" id="PTHR43669:SF8">
    <property type="entry name" value="SHORT-CHAIN TYPE DEHYDROGENASE_REDUCTASE-RELATED"/>
    <property type="match status" value="1"/>
</dbReference>
<dbReference type="PROSITE" id="PS00061">
    <property type="entry name" value="ADH_SHORT"/>
    <property type="match status" value="1"/>
</dbReference>
<dbReference type="Pfam" id="PF00106">
    <property type="entry name" value="adh_short"/>
    <property type="match status" value="1"/>
</dbReference>
<proteinExistence type="inferred from homology"/>
<protein>
    <submittedName>
        <fullName evidence="3">SDR family NAD(P)-dependent oxidoreductase</fullName>
    </submittedName>
</protein>
<dbReference type="EMBL" id="JBHLTN010000014">
    <property type="protein sequence ID" value="MFC0592468.1"/>
    <property type="molecule type" value="Genomic_DNA"/>
</dbReference>
<dbReference type="Proteomes" id="UP001589834">
    <property type="component" value="Unassembled WGS sequence"/>
</dbReference>
<evidence type="ECO:0000256" key="1">
    <source>
        <dbReference type="ARBA" id="ARBA00006484"/>
    </source>
</evidence>
<accession>A0ABV6PU46</accession>
<comment type="caution">
    <text evidence="3">The sequence shown here is derived from an EMBL/GenBank/DDBJ whole genome shotgun (WGS) entry which is preliminary data.</text>
</comment>
<dbReference type="RefSeq" id="WP_377481823.1">
    <property type="nucleotide sequence ID" value="NZ_JBHLTN010000014.1"/>
</dbReference>
<evidence type="ECO:0000256" key="2">
    <source>
        <dbReference type="ARBA" id="ARBA00023002"/>
    </source>
</evidence>
<name>A0ABV6PU46_9BURK</name>
<dbReference type="InterPro" id="IPR036291">
    <property type="entry name" value="NAD(P)-bd_dom_sf"/>
</dbReference>